<feature type="domain" description="NAD-dependent epimerase/dehydratase" evidence="1">
    <location>
        <begin position="10"/>
        <end position="231"/>
    </location>
</feature>
<accession>A0A143QPB4</accession>
<sequence>MSERHRVVRIAVTGATSDFAAAILPRLFEDPEVDAVVGIARRPARITHPKFTSIRSDIRSPDLEETFAECDVVLHLAFVVEELKDKTETHDINLRGSRNVIDSAYRAGVSRVVIASSINAYGADIAPEPLTENSYPAGDPNRYYFYDKAEVEHYAEWWLRRHPGEMTISMLRCTYIVGPDFANDGIDQFTGPIGAFPEADRASYQFLFQDDMADAFHRAAKTDLVGPYNLGPVDWVGVRELAAMQGQLMFDVPQKAATRIANIAFALGLTPFSGQWVTPGEPIVDSTALGAATGWAPTLTSHEAAAMMILLQGKSLLRSQDALERDLACEAALRPASDAVALARADVAGLDVVHRQLDIAGGRVHIEVHRSATATDQSVVLVADTGLHARYLTPVAAEIARAGVDVVVLDLPGHGLSTGLRGRSSATQTVDAVDAALRFARTHLDTAPVALRSGVRHATDTLVGGVRRRATGWTTLEEPKCPDGLLPSRVHVDGTAALPFVSTAADALAYCARTIGLSATS</sequence>
<dbReference type="InterPro" id="IPR001509">
    <property type="entry name" value="Epimerase_deHydtase"/>
</dbReference>
<evidence type="ECO:0000259" key="2">
    <source>
        <dbReference type="Pfam" id="PF12146"/>
    </source>
</evidence>
<dbReference type="Proteomes" id="UP000076038">
    <property type="component" value="Chromosome"/>
</dbReference>
<dbReference type="Gene3D" id="3.40.50.1820">
    <property type="entry name" value="alpha/beta hydrolase"/>
    <property type="match status" value="1"/>
</dbReference>
<dbReference type="PATRIC" id="fig|1653479.3.peg.3362"/>
<dbReference type="EC" id="5.1.3.26" evidence="3"/>
<dbReference type="RefSeq" id="WP_048319722.1">
    <property type="nucleotide sequence ID" value="NZ_CP015220.1"/>
</dbReference>
<protein>
    <submittedName>
        <fullName evidence="3">N-acetyl-alpha-D-glucosaminyl-diphospho-ditrans, octacis-undecaprenol 4-epimerase</fullName>
        <ecNumber evidence="3">5.1.3.26</ecNumber>
    </submittedName>
</protein>
<dbReference type="OrthoDB" id="3338687at2"/>
<dbReference type="PANTHER" id="PTHR43245">
    <property type="entry name" value="BIFUNCTIONAL POLYMYXIN RESISTANCE PROTEIN ARNA"/>
    <property type="match status" value="1"/>
</dbReference>
<keyword evidence="4" id="KW-1185">Reference proteome</keyword>
<dbReference type="InterPro" id="IPR022742">
    <property type="entry name" value="Hydrolase_4"/>
</dbReference>
<dbReference type="GO" id="GO:0016853">
    <property type="term" value="F:isomerase activity"/>
    <property type="evidence" value="ECO:0007669"/>
    <property type="project" value="UniProtKB-KW"/>
</dbReference>
<reference evidence="4" key="2">
    <citation type="submission" date="2016-04" db="EMBL/GenBank/DDBJ databases">
        <title>Complete Genome and Plasmid Sequences for Rhodococcus fascians D188 and Draft Sequences for Rhodococcus spp. Isolates PBTS 1 and PBTS 2.</title>
        <authorList>
            <person name="Stamer R."/>
            <person name="Vereecke D."/>
            <person name="Zhang Y."/>
            <person name="Schilkey F."/>
            <person name="Devitt N."/>
            <person name="Randall J."/>
        </authorList>
    </citation>
    <scope>NUCLEOTIDE SEQUENCE [LARGE SCALE GENOMIC DNA]</scope>
    <source>
        <strain evidence="4">PBTS2</strain>
    </source>
</reference>
<dbReference type="AlphaFoldDB" id="A0A143QPB4"/>
<dbReference type="InterPro" id="IPR029058">
    <property type="entry name" value="AB_hydrolase_fold"/>
</dbReference>
<feature type="domain" description="Serine aminopeptidase S33" evidence="2">
    <location>
        <begin position="375"/>
        <end position="450"/>
    </location>
</feature>
<evidence type="ECO:0000313" key="3">
    <source>
        <dbReference type="EMBL" id="AMY24606.1"/>
    </source>
</evidence>
<organism evidence="3 4">
    <name type="scientific">Rhodococcoides fascians</name>
    <name type="common">Rhodococcus fascians</name>
    <dbReference type="NCBI Taxonomy" id="1828"/>
    <lineage>
        <taxon>Bacteria</taxon>
        <taxon>Bacillati</taxon>
        <taxon>Actinomycetota</taxon>
        <taxon>Actinomycetes</taxon>
        <taxon>Mycobacteriales</taxon>
        <taxon>Nocardiaceae</taxon>
        <taxon>Rhodococcoides</taxon>
    </lineage>
</organism>
<gene>
    <name evidence="3" type="primary">gnu</name>
    <name evidence="3" type="ORF">A3Q41_03315</name>
</gene>
<dbReference type="KEGG" id="rhs:A3Q41_03315"/>
<dbReference type="InterPro" id="IPR050177">
    <property type="entry name" value="Lipid_A_modif_metabolic_enz"/>
</dbReference>
<dbReference type="Pfam" id="PF01370">
    <property type="entry name" value="Epimerase"/>
    <property type="match status" value="1"/>
</dbReference>
<proteinExistence type="predicted"/>
<dbReference type="SUPFAM" id="SSF53474">
    <property type="entry name" value="alpha/beta-Hydrolases"/>
    <property type="match status" value="1"/>
</dbReference>
<dbReference type="InterPro" id="IPR036291">
    <property type="entry name" value="NAD(P)-bd_dom_sf"/>
</dbReference>
<keyword evidence="3" id="KW-0413">Isomerase</keyword>
<dbReference type="Gene3D" id="3.40.50.720">
    <property type="entry name" value="NAD(P)-binding Rossmann-like Domain"/>
    <property type="match status" value="1"/>
</dbReference>
<name>A0A143QPB4_RHOFA</name>
<dbReference type="SUPFAM" id="SSF51735">
    <property type="entry name" value="NAD(P)-binding Rossmann-fold domains"/>
    <property type="match status" value="1"/>
</dbReference>
<dbReference type="Pfam" id="PF12146">
    <property type="entry name" value="Hydrolase_4"/>
    <property type="match status" value="1"/>
</dbReference>
<evidence type="ECO:0000313" key="4">
    <source>
        <dbReference type="Proteomes" id="UP000076038"/>
    </source>
</evidence>
<reference evidence="3 4" key="1">
    <citation type="journal article" date="2016" name="Genome Announc.">
        <title>Complete Genome and Plasmid Sequences for Rhodococcus fascians D188 and Draft Sequences for Rhodococcus Isolates PBTS 1 and PBTS 2.</title>
        <authorList>
            <person name="Stamler R.A."/>
            <person name="Vereecke D."/>
            <person name="Zhang Y."/>
            <person name="Schilkey F."/>
            <person name="Devitt N."/>
            <person name="Randall J.J."/>
        </authorList>
    </citation>
    <scope>NUCLEOTIDE SEQUENCE [LARGE SCALE GENOMIC DNA]</scope>
    <source>
        <strain evidence="3 4">PBTS2</strain>
    </source>
</reference>
<dbReference type="EMBL" id="CP015220">
    <property type="protein sequence ID" value="AMY24606.1"/>
    <property type="molecule type" value="Genomic_DNA"/>
</dbReference>
<evidence type="ECO:0000259" key="1">
    <source>
        <dbReference type="Pfam" id="PF01370"/>
    </source>
</evidence>